<dbReference type="Gramene" id="Kaladp0069s0005.1.v1.1">
    <property type="protein sequence ID" value="Kaladp0069s0005.1.v1.1.CDS.1"/>
    <property type="gene ID" value="Kaladp0069s0005.v1.1"/>
</dbReference>
<feature type="region of interest" description="Disordered" evidence="1">
    <location>
        <begin position="254"/>
        <end position="300"/>
    </location>
</feature>
<dbReference type="AlphaFoldDB" id="A0A7N0UIF7"/>
<dbReference type="Proteomes" id="UP000594263">
    <property type="component" value="Unplaced"/>
</dbReference>
<evidence type="ECO:0000313" key="2">
    <source>
        <dbReference type="EnsemblPlants" id="Kaladp0069s0005.1.v1.1.CDS.1"/>
    </source>
</evidence>
<evidence type="ECO:0000313" key="3">
    <source>
        <dbReference type="Proteomes" id="UP000594263"/>
    </source>
</evidence>
<name>A0A7N0UIF7_KALFE</name>
<feature type="region of interest" description="Disordered" evidence="1">
    <location>
        <begin position="517"/>
        <end position="554"/>
    </location>
</feature>
<feature type="region of interest" description="Disordered" evidence="1">
    <location>
        <begin position="71"/>
        <end position="102"/>
    </location>
</feature>
<sequence>MGCNKSKHAAVASGNTMKMAQRRPLTRIANNNNERIKKNNRTVPVEAMEEPSCNGNEGDVVKCSIPKQQAVNGVEKKQAPAKVENNGNGQKEGQVKRSGAPSSVVLSMEDVDKKAPLFEVEKVSSGADQKQVAGGSSSAAVVEDVLVMEENVEKKAPAEVEKVDNNNGVEEKEVEVEVSRVASASPGAVVEGETHTLELAGEATVEETAVVVELNDTAESGESDDAVGEADGAKQVVEEEVDEGAGEVVVEEVNAEEDGAGAVEDEVDESKANEARNEGGEVAGEESVVEAENGGAAEEGRVETVAEEIELSNECETIETVTAEDEELKDCREAAEEDSADANVAENAQPNCGGEAAIVVPESTEQSNTTFQTVTVEEVKGEEANEVENGQSKCGGGEEAIAACDQSTDGCNVAASEVITEACSNICANKEVEVVANRVEKGQFIGGGEAAAEVLVLDANVDVAGHSGEAEHEFVLEADEAKTRESDGGADHAIKEPEAAAEVITAVKNGYGGEAVTEAEAQSGICSEEVKETTTTTDANKEENNGESENSELI</sequence>
<feature type="compositionally biased region" description="Acidic residues" evidence="1">
    <location>
        <begin position="254"/>
        <end position="268"/>
    </location>
</feature>
<feature type="compositionally biased region" description="Basic and acidic residues" evidence="1">
    <location>
        <begin position="269"/>
        <end position="279"/>
    </location>
</feature>
<accession>A0A7N0UIF7</accession>
<dbReference type="OMA" id="NICANKE"/>
<protein>
    <submittedName>
        <fullName evidence="2">Uncharacterized protein</fullName>
    </submittedName>
</protein>
<proteinExistence type="predicted"/>
<organism evidence="2 3">
    <name type="scientific">Kalanchoe fedtschenkoi</name>
    <name type="common">Lavender scallops</name>
    <name type="synonym">South American air plant</name>
    <dbReference type="NCBI Taxonomy" id="63787"/>
    <lineage>
        <taxon>Eukaryota</taxon>
        <taxon>Viridiplantae</taxon>
        <taxon>Streptophyta</taxon>
        <taxon>Embryophyta</taxon>
        <taxon>Tracheophyta</taxon>
        <taxon>Spermatophyta</taxon>
        <taxon>Magnoliopsida</taxon>
        <taxon>eudicotyledons</taxon>
        <taxon>Gunneridae</taxon>
        <taxon>Pentapetalae</taxon>
        <taxon>Saxifragales</taxon>
        <taxon>Crassulaceae</taxon>
        <taxon>Kalanchoe</taxon>
    </lineage>
</organism>
<feature type="compositionally biased region" description="Acidic residues" evidence="1">
    <location>
        <begin position="545"/>
        <end position="554"/>
    </location>
</feature>
<keyword evidence="3" id="KW-1185">Reference proteome</keyword>
<feature type="region of interest" description="Disordered" evidence="1">
    <location>
        <begin position="1"/>
        <end position="57"/>
    </location>
</feature>
<dbReference type="EnsemblPlants" id="Kaladp0069s0005.1.v1.1">
    <property type="protein sequence ID" value="Kaladp0069s0005.1.v1.1.CDS.1"/>
    <property type="gene ID" value="Kaladp0069s0005.v1.1"/>
</dbReference>
<reference evidence="2" key="1">
    <citation type="submission" date="2021-01" db="UniProtKB">
        <authorList>
            <consortium name="EnsemblPlants"/>
        </authorList>
    </citation>
    <scope>IDENTIFICATION</scope>
</reference>
<evidence type="ECO:0000256" key="1">
    <source>
        <dbReference type="SAM" id="MobiDB-lite"/>
    </source>
</evidence>